<dbReference type="PROSITE" id="PS51257">
    <property type="entry name" value="PROKAR_LIPOPROTEIN"/>
    <property type="match status" value="1"/>
</dbReference>
<dbReference type="Proteomes" id="UP000295645">
    <property type="component" value="Unassembled WGS sequence"/>
</dbReference>
<dbReference type="GO" id="GO:0030288">
    <property type="term" value="C:outer membrane-bounded periplasmic space"/>
    <property type="evidence" value="ECO:0007669"/>
    <property type="project" value="InterPro"/>
</dbReference>
<sequence>MDSSRKRIFMGAVLLTSVVGLAGCQVNAQVRNAQKEHEKKVAEIPRCTKKLGTISVEEPDAARNWWTGQQLPSPSKLIKVFVSKSGCFTLLDRGAGMNAAMRERALASGGELLGSSNMGKGQVKAADYVLLPDLISSNQDAGGSAVTGLLGGLIGGTAGNLVGGVSMQSKTADVVLTVTDVRSSEQVAMVEGHAEKTDFGFGANGRLWGATGLGGAGVGGYANTKAGQVITMAYLEAYTKLVTELGGLPSSASADNARQAATVAKPARLLSTPSGAGKPVRSLDPGMMLYPTGNKQGAMWEVEDEMGNRGWVSSTLLQLSR</sequence>
<dbReference type="RefSeq" id="WP_243649093.1">
    <property type="nucleotide sequence ID" value="NZ_SMCS01000001.1"/>
</dbReference>
<feature type="chain" id="PRO_5020720702" evidence="1">
    <location>
        <begin position="23"/>
        <end position="321"/>
    </location>
</feature>
<dbReference type="EMBL" id="SMCS01000001">
    <property type="protein sequence ID" value="TCV97137.1"/>
    <property type="molecule type" value="Genomic_DNA"/>
</dbReference>
<evidence type="ECO:0000313" key="2">
    <source>
        <dbReference type="EMBL" id="TCV97137.1"/>
    </source>
</evidence>
<name>A0A4R3YVS0_9GAMM</name>
<accession>A0A4R3YVS0</accession>
<keyword evidence="3" id="KW-1185">Reference proteome</keyword>
<keyword evidence="1" id="KW-0732">Signal</keyword>
<dbReference type="InterPro" id="IPR005534">
    <property type="entry name" value="Curli_assmbl/transp-comp_CsgG"/>
</dbReference>
<gene>
    <name evidence="2" type="ORF">EC912_101132</name>
</gene>
<dbReference type="AlphaFoldDB" id="A0A4R3YVS0"/>
<evidence type="ECO:0000256" key="1">
    <source>
        <dbReference type="SAM" id="SignalP"/>
    </source>
</evidence>
<organism evidence="2 3">
    <name type="scientific">Luteibacter rhizovicinus</name>
    <dbReference type="NCBI Taxonomy" id="242606"/>
    <lineage>
        <taxon>Bacteria</taxon>
        <taxon>Pseudomonadati</taxon>
        <taxon>Pseudomonadota</taxon>
        <taxon>Gammaproteobacteria</taxon>
        <taxon>Lysobacterales</taxon>
        <taxon>Rhodanobacteraceae</taxon>
        <taxon>Luteibacter</taxon>
    </lineage>
</organism>
<reference evidence="2 3" key="1">
    <citation type="submission" date="2019-03" db="EMBL/GenBank/DDBJ databases">
        <title>Above-ground endophytic microbial communities from plants in different locations in the United States.</title>
        <authorList>
            <person name="Frank C."/>
        </authorList>
    </citation>
    <scope>NUCLEOTIDE SEQUENCE [LARGE SCALE GENOMIC DNA]</scope>
    <source>
        <strain evidence="2 3">LP_13_YM</strain>
    </source>
</reference>
<protein>
    <submittedName>
        <fullName evidence="2">Curli biogenesis system outer membrane secretion channel CsgG</fullName>
    </submittedName>
</protein>
<dbReference type="Pfam" id="PF03783">
    <property type="entry name" value="CsgG"/>
    <property type="match status" value="1"/>
</dbReference>
<proteinExistence type="predicted"/>
<feature type="signal peptide" evidence="1">
    <location>
        <begin position="1"/>
        <end position="22"/>
    </location>
</feature>
<comment type="caution">
    <text evidence="2">The sequence shown here is derived from an EMBL/GenBank/DDBJ whole genome shotgun (WGS) entry which is preliminary data.</text>
</comment>
<evidence type="ECO:0000313" key="3">
    <source>
        <dbReference type="Proteomes" id="UP000295645"/>
    </source>
</evidence>